<evidence type="ECO:0000259" key="5">
    <source>
        <dbReference type="PROSITE" id="PS51085"/>
    </source>
</evidence>
<dbReference type="InterPro" id="IPR001041">
    <property type="entry name" value="2Fe-2S_ferredoxin-type"/>
</dbReference>
<dbReference type="Pfam" id="PF00970">
    <property type="entry name" value="FAD_binding_6"/>
    <property type="match status" value="1"/>
</dbReference>
<organism evidence="7 8">
    <name type="scientific">Prauserella sediminis</name>
    <dbReference type="NCBI Taxonomy" id="577680"/>
    <lineage>
        <taxon>Bacteria</taxon>
        <taxon>Bacillati</taxon>
        <taxon>Actinomycetota</taxon>
        <taxon>Actinomycetes</taxon>
        <taxon>Pseudonocardiales</taxon>
        <taxon>Pseudonocardiaceae</taxon>
        <taxon>Prauserella</taxon>
        <taxon>Prauserella salsuginis group</taxon>
    </lineage>
</organism>
<dbReference type="InterPro" id="IPR017938">
    <property type="entry name" value="Riboflavin_synthase-like_b-brl"/>
</dbReference>
<comment type="caution">
    <text evidence="7">The sequence shown here is derived from an EMBL/GenBank/DDBJ whole genome shotgun (WGS) entry which is preliminary data.</text>
</comment>
<keyword evidence="2" id="KW-0408">Iron</keyword>
<dbReference type="PROSITE" id="PS51384">
    <property type="entry name" value="FAD_FR"/>
    <property type="match status" value="1"/>
</dbReference>
<keyword evidence="3" id="KW-0411">Iron-sulfur</keyword>
<keyword evidence="2" id="KW-0479">Metal-binding</keyword>
<dbReference type="EMBL" id="JACIBS010000001">
    <property type="protein sequence ID" value="MBB3661689.1"/>
    <property type="molecule type" value="Genomic_DNA"/>
</dbReference>
<dbReference type="GO" id="GO:0036200">
    <property type="term" value="F:3-ketosteroid 9-alpha-monooxygenase activity"/>
    <property type="evidence" value="ECO:0007669"/>
    <property type="project" value="UniProtKB-EC"/>
</dbReference>
<dbReference type="EC" id="1.14.15.30" evidence="7"/>
<dbReference type="SUPFAM" id="SSF63380">
    <property type="entry name" value="Riboflavin synthase domain-like"/>
    <property type="match status" value="1"/>
</dbReference>
<dbReference type="PROSITE" id="PS51085">
    <property type="entry name" value="2FE2S_FER_2"/>
    <property type="match status" value="1"/>
</dbReference>
<proteinExistence type="predicted"/>
<dbReference type="Pfam" id="PF00175">
    <property type="entry name" value="NAD_binding_1"/>
    <property type="match status" value="1"/>
</dbReference>
<dbReference type="GO" id="GO:0051537">
    <property type="term" value="F:2 iron, 2 sulfur cluster binding"/>
    <property type="evidence" value="ECO:0007669"/>
    <property type="project" value="UniProtKB-KW"/>
</dbReference>
<sequence>MRTEPLIPVRITGVVDESADVKTFTLEPTTADVRLSHAAGQFLTLKLPVDGQAPITRTYSISSCPVTDRRLAVTVKRAAGGVGSNWLYEDAAVGTVLHTYPPAGAFTLDPSDRVVHLFAAGVGITPIISLCKFALASTDRPALLHYTVRDHDDAPFLEDIRLLERAYPGRLAVEVHASDERGRLNASTIRSVTEHEPNPVSYVCGPDGYTRLVVDTLTTLGRPADAIRTESFGPSPVAGGEGSGVAGASGTDRRASTARVRLDGAETVIPWPADTPLIEALDAAGIVAPSSCRQGECLTCECRIVAGNASMRRNNVLDDEDIACGYALACQLIPHDSDVTVAFS</sequence>
<gene>
    <name evidence="7" type="ORF">FB384_000593</name>
</gene>
<keyword evidence="7" id="KW-0560">Oxidoreductase</keyword>
<dbReference type="InterPro" id="IPR012675">
    <property type="entry name" value="Beta-grasp_dom_sf"/>
</dbReference>
<dbReference type="InterPro" id="IPR050415">
    <property type="entry name" value="MRET"/>
</dbReference>
<evidence type="ECO:0000313" key="8">
    <source>
        <dbReference type="Proteomes" id="UP000564573"/>
    </source>
</evidence>
<dbReference type="PANTHER" id="PTHR47354:SF5">
    <property type="entry name" value="PROTEIN RFBI"/>
    <property type="match status" value="1"/>
</dbReference>
<dbReference type="CDD" id="cd00207">
    <property type="entry name" value="fer2"/>
    <property type="match status" value="1"/>
</dbReference>
<dbReference type="SUPFAM" id="SSF52343">
    <property type="entry name" value="Ferredoxin reductase-like, C-terminal NADP-linked domain"/>
    <property type="match status" value="1"/>
</dbReference>
<dbReference type="Proteomes" id="UP000564573">
    <property type="component" value="Unassembled WGS sequence"/>
</dbReference>
<name>A0A839XIV5_9PSEU</name>
<evidence type="ECO:0000256" key="3">
    <source>
        <dbReference type="ARBA" id="ARBA00023014"/>
    </source>
</evidence>
<dbReference type="AlphaFoldDB" id="A0A839XIV5"/>
<dbReference type="InterPro" id="IPR017927">
    <property type="entry name" value="FAD-bd_FR_type"/>
</dbReference>
<dbReference type="Pfam" id="PF00111">
    <property type="entry name" value="Fer2"/>
    <property type="match status" value="1"/>
</dbReference>
<keyword evidence="2" id="KW-0001">2Fe-2S</keyword>
<reference evidence="7 8" key="1">
    <citation type="submission" date="2020-08" db="EMBL/GenBank/DDBJ databases">
        <title>Sequencing the genomes of 1000 actinobacteria strains.</title>
        <authorList>
            <person name="Klenk H.-P."/>
        </authorList>
    </citation>
    <scope>NUCLEOTIDE SEQUENCE [LARGE SCALE GENOMIC DNA]</scope>
    <source>
        <strain evidence="7 8">DSM 45267</strain>
    </source>
</reference>
<feature type="region of interest" description="Disordered" evidence="4">
    <location>
        <begin position="228"/>
        <end position="257"/>
    </location>
</feature>
<dbReference type="RefSeq" id="WP_183778935.1">
    <property type="nucleotide sequence ID" value="NZ_JACIBS010000001.1"/>
</dbReference>
<dbReference type="Gene3D" id="2.40.30.10">
    <property type="entry name" value="Translation factors"/>
    <property type="match status" value="1"/>
</dbReference>
<accession>A0A839XIV5</accession>
<dbReference type="Gene3D" id="3.40.50.80">
    <property type="entry name" value="Nucleotide-binding domain of ferredoxin-NADP reductase (FNR) module"/>
    <property type="match status" value="1"/>
</dbReference>
<dbReference type="PRINTS" id="PR00409">
    <property type="entry name" value="PHDIOXRDTASE"/>
</dbReference>
<dbReference type="InterPro" id="IPR001433">
    <property type="entry name" value="OxRdtase_FAD/NAD-bd"/>
</dbReference>
<evidence type="ECO:0000256" key="4">
    <source>
        <dbReference type="SAM" id="MobiDB-lite"/>
    </source>
</evidence>
<feature type="domain" description="FAD-binding FR-type" evidence="6">
    <location>
        <begin position="4"/>
        <end position="109"/>
    </location>
</feature>
<feature type="domain" description="2Fe-2S ferredoxin-type" evidence="5">
    <location>
        <begin position="256"/>
        <end position="344"/>
    </location>
</feature>
<comment type="cofactor">
    <cofactor evidence="1">
        <name>FAD</name>
        <dbReference type="ChEBI" id="CHEBI:57692"/>
    </cofactor>
</comment>
<evidence type="ECO:0000313" key="7">
    <source>
        <dbReference type="EMBL" id="MBB3661689.1"/>
    </source>
</evidence>
<dbReference type="InterPro" id="IPR039261">
    <property type="entry name" value="FNR_nucleotide-bd"/>
</dbReference>
<evidence type="ECO:0000256" key="2">
    <source>
        <dbReference type="ARBA" id="ARBA00022714"/>
    </source>
</evidence>
<keyword evidence="8" id="KW-1185">Reference proteome</keyword>
<evidence type="ECO:0000259" key="6">
    <source>
        <dbReference type="PROSITE" id="PS51384"/>
    </source>
</evidence>
<dbReference type="PANTHER" id="PTHR47354">
    <property type="entry name" value="NADH OXIDOREDUCTASE HCR"/>
    <property type="match status" value="1"/>
</dbReference>
<dbReference type="Gene3D" id="3.10.20.30">
    <property type="match status" value="1"/>
</dbReference>
<dbReference type="InterPro" id="IPR008333">
    <property type="entry name" value="Cbr1-like_FAD-bd_dom"/>
</dbReference>
<protein>
    <submittedName>
        <fullName evidence="7">3-ketosteroid 9alpha-monooxygenase subunit B</fullName>
        <ecNumber evidence="7">1.14.15.30</ecNumber>
    </submittedName>
</protein>
<keyword evidence="7" id="KW-0503">Monooxygenase</keyword>
<dbReference type="SUPFAM" id="SSF54292">
    <property type="entry name" value="2Fe-2S ferredoxin-like"/>
    <property type="match status" value="1"/>
</dbReference>
<evidence type="ECO:0000256" key="1">
    <source>
        <dbReference type="ARBA" id="ARBA00001974"/>
    </source>
</evidence>
<dbReference type="InterPro" id="IPR036010">
    <property type="entry name" value="2Fe-2S_ferredoxin-like_sf"/>
</dbReference>